<sequence length="219" mass="25716">MNQNARKCELNMALSILAIFNPLNDYYIYHINQSTSSSLLHNLIEQARKTTRFTIDAEDDYYTHQPSLIQIEFIKYQSIVLLIQVHHLPQQLSQSSNHAMRTSLTTNENEVNNYNQQLGIRDVKIVLFDCMKCYVKIPRCKIEQQVYDSNSHTQTNVGREIQEYREEQEIALQKQDNQATSEIVEDKEEENDGFIDYLDDYNPMNTHIIIDLPWPQAIE</sequence>
<evidence type="ECO:0000313" key="3">
    <source>
        <dbReference type="EMBL" id="CAF1485534.1"/>
    </source>
</evidence>
<dbReference type="EMBL" id="CAJNOH010008128">
    <property type="protein sequence ID" value="CAF1473559.1"/>
    <property type="molecule type" value="Genomic_DNA"/>
</dbReference>
<dbReference type="AlphaFoldDB" id="A0A815QUE7"/>
<name>A0A815QUE7_9BILA</name>
<comment type="caution">
    <text evidence="1">The sequence shown here is derived from an EMBL/GenBank/DDBJ whole genome shotgun (WGS) entry which is preliminary data.</text>
</comment>
<evidence type="ECO:0000313" key="6">
    <source>
        <dbReference type="EMBL" id="CAF1649740.1"/>
    </source>
</evidence>
<proteinExistence type="predicted"/>
<evidence type="ECO:0000313" key="4">
    <source>
        <dbReference type="EMBL" id="CAF1644130.1"/>
    </source>
</evidence>
<gene>
    <name evidence="4" type="ORF">JXQ802_LOCUS53625</name>
    <name evidence="5" type="ORF">JXQ802_LOCUS53860</name>
    <name evidence="6" type="ORF">JXQ802_LOCUS54400</name>
    <name evidence="1" type="ORF">PYM288_LOCUS37222</name>
    <name evidence="2" type="ORF">PYM288_LOCUS37447</name>
    <name evidence="3" type="ORF">PYM288_LOCUS37953</name>
</gene>
<protein>
    <submittedName>
        <fullName evidence="1">Uncharacterized protein</fullName>
    </submittedName>
</protein>
<dbReference type="EMBL" id="CAJNOL010009810">
    <property type="protein sequence ID" value="CAF1645804.1"/>
    <property type="molecule type" value="Genomic_DNA"/>
</dbReference>
<evidence type="ECO:0000313" key="5">
    <source>
        <dbReference type="EMBL" id="CAF1645804.1"/>
    </source>
</evidence>
<evidence type="ECO:0000313" key="7">
    <source>
        <dbReference type="Proteomes" id="UP000663854"/>
    </source>
</evidence>
<evidence type="ECO:0000313" key="2">
    <source>
        <dbReference type="EMBL" id="CAF1473559.1"/>
    </source>
</evidence>
<dbReference type="Proteomes" id="UP000663854">
    <property type="component" value="Unassembled WGS sequence"/>
</dbReference>
<dbReference type="Proteomes" id="UP000663870">
    <property type="component" value="Unassembled WGS sequence"/>
</dbReference>
<evidence type="ECO:0000313" key="1">
    <source>
        <dbReference type="EMBL" id="CAF1467979.1"/>
    </source>
</evidence>
<accession>A0A815QUE7</accession>
<dbReference type="EMBL" id="CAJNOH010008736">
    <property type="protein sequence ID" value="CAF1485534.1"/>
    <property type="molecule type" value="Genomic_DNA"/>
</dbReference>
<reference evidence="1" key="1">
    <citation type="submission" date="2021-02" db="EMBL/GenBank/DDBJ databases">
        <authorList>
            <person name="Nowell W R."/>
        </authorList>
    </citation>
    <scope>NUCLEOTIDE SEQUENCE</scope>
</reference>
<organism evidence="1 7">
    <name type="scientific">Rotaria sordida</name>
    <dbReference type="NCBI Taxonomy" id="392033"/>
    <lineage>
        <taxon>Eukaryota</taxon>
        <taxon>Metazoa</taxon>
        <taxon>Spiralia</taxon>
        <taxon>Gnathifera</taxon>
        <taxon>Rotifera</taxon>
        <taxon>Eurotatoria</taxon>
        <taxon>Bdelloidea</taxon>
        <taxon>Philodinida</taxon>
        <taxon>Philodinidae</taxon>
        <taxon>Rotaria</taxon>
    </lineage>
</organism>
<keyword evidence="8" id="KW-1185">Reference proteome</keyword>
<dbReference type="EMBL" id="CAJNOL010010444">
    <property type="protein sequence ID" value="CAF1649740.1"/>
    <property type="molecule type" value="Genomic_DNA"/>
</dbReference>
<dbReference type="EMBL" id="CAJNOH010007893">
    <property type="protein sequence ID" value="CAF1467979.1"/>
    <property type="molecule type" value="Genomic_DNA"/>
</dbReference>
<evidence type="ECO:0000313" key="8">
    <source>
        <dbReference type="Proteomes" id="UP000663870"/>
    </source>
</evidence>
<dbReference type="EMBL" id="CAJNOL010009565">
    <property type="protein sequence ID" value="CAF1644130.1"/>
    <property type="molecule type" value="Genomic_DNA"/>
</dbReference>